<comment type="similarity">
    <text evidence="1">Belongs to the DEFL family.</text>
</comment>
<reference evidence="7 8" key="1">
    <citation type="journal article" date="2020" name="Nat. Commun.">
        <title>Genome of Tripterygium wilfordii and identification of cytochrome P450 involved in triptolide biosynthesis.</title>
        <authorList>
            <person name="Tu L."/>
            <person name="Su P."/>
            <person name="Zhang Z."/>
            <person name="Gao L."/>
            <person name="Wang J."/>
            <person name="Hu T."/>
            <person name="Zhou J."/>
            <person name="Zhang Y."/>
            <person name="Zhao Y."/>
            <person name="Liu Y."/>
            <person name="Song Y."/>
            <person name="Tong Y."/>
            <person name="Lu Y."/>
            <person name="Yang J."/>
            <person name="Xu C."/>
            <person name="Jia M."/>
            <person name="Peters R.J."/>
            <person name="Huang L."/>
            <person name="Gao W."/>
        </authorList>
    </citation>
    <scope>NUCLEOTIDE SEQUENCE [LARGE SCALE GENOMIC DNA]</scope>
    <source>
        <strain evidence="8">cv. XIE 37</strain>
        <tissue evidence="7">Leaf</tissue>
    </source>
</reference>
<dbReference type="AlphaFoldDB" id="A0A7J7D2I5"/>
<keyword evidence="5" id="KW-1015">Disulfide bond</keyword>
<evidence type="ECO:0000256" key="2">
    <source>
        <dbReference type="ARBA" id="ARBA00022529"/>
    </source>
</evidence>
<protein>
    <submittedName>
        <fullName evidence="7">Uncharacterized protein</fullName>
    </submittedName>
</protein>
<evidence type="ECO:0000256" key="3">
    <source>
        <dbReference type="ARBA" id="ARBA00022577"/>
    </source>
</evidence>
<dbReference type="InterPro" id="IPR010851">
    <property type="entry name" value="DEFL"/>
</dbReference>
<evidence type="ECO:0000313" key="7">
    <source>
        <dbReference type="EMBL" id="KAF5740550.1"/>
    </source>
</evidence>
<keyword evidence="3" id="KW-0295">Fungicide</keyword>
<evidence type="ECO:0000256" key="1">
    <source>
        <dbReference type="ARBA" id="ARBA00006722"/>
    </source>
</evidence>
<evidence type="ECO:0000313" key="8">
    <source>
        <dbReference type="Proteomes" id="UP000593562"/>
    </source>
</evidence>
<dbReference type="EMBL" id="JAAARO010000011">
    <property type="protein sequence ID" value="KAF5740550.1"/>
    <property type="molecule type" value="Genomic_DNA"/>
</dbReference>
<organism evidence="7 8">
    <name type="scientific">Tripterygium wilfordii</name>
    <name type="common">Thunder God vine</name>
    <dbReference type="NCBI Taxonomy" id="458696"/>
    <lineage>
        <taxon>Eukaryota</taxon>
        <taxon>Viridiplantae</taxon>
        <taxon>Streptophyta</taxon>
        <taxon>Embryophyta</taxon>
        <taxon>Tracheophyta</taxon>
        <taxon>Spermatophyta</taxon>
        <taxon>Magnoliopsida</taxon>
        <taxon>eudicotyledons</taxon>
        <taxon>Gunneridae</taxon>
        <taxon>Pentapetalae</taxon>
        <taxon>rosids</taxon>
        <taxon>fabids</taxon>
        <taxon>Celastrales</taxon>
        <taxon>Celastraceae</taxon>
        <taxon>Tripterygium</taxon>
    </lineage>
</organism>
<feature type="signal peptide" evidence="6">
    <location>
        <begin position="1"/>
        <end position="17"/>
    </location>
</feature>
<dbReference type="GO" id="GO:0050832">
    <property type="term" value="P:defense response to fungus"/>
    <property type="evidence" value="ECO:0007669"/>
    <property type="project" value="UniProtKB-KW"/>
</dbReference>
<name>A0A7J7D2I5_TRIWF</name>
<dbReference type="PANTHER" id="PTHR33830:SF30">
    <property type="entry name" value="DEFENSIN-LIKE PROTEIN 184-RELATED"/>
    <property type="match status" value="1"/>
</dbReference>
<dbReference type="Pfam" id="PF25052">
    <property type="entry name" value="AtDEF-like"/>
    <property type="match status" value="1"/>
</dbReference>
<keyword evidence="8" id="KW-1185">Reference proteome</keyword>
<evidence type="ECO:0000256" key="6">
    <source>
        <dbReference type="SAM" id="SignalP"/>
    </source>
</evidence>
<dbReference type="Proteomes" id="UP000593562">
    <property type="component" value="Unassembled WGS sequence"/>
</dbReference>
<dbReference type="PANTHER" id="PTHR33830">
    <property type="entry name" value="DEFENSIN-LIKE PROTEIN 184-RELATED"/>
    <property type="match status" value="1"/>
</dbReference>
<keyword evidence="4" id="KW-0611">Plant defense</keyword>
<accession>A0A7J7D2I5</accession>
<comment type="caution">
    <text evidence="7">The sequence shown here is derived from an EMBL/GenBank/DDBJ whole genome shotgun (WGS) entry which is preliminary data.</text>
</comment>
<feature type="chain" id="PRO_5029907813" evidence="6">
    <location>
        <begin position="18"/>
        <end position="75"/>
    </location>
</feature>
<proteinExistence type="inferred from homology"/>
<keyword evidence="2" id="KW-0929">Antimicrobial</keyword>
<gene>
    <name evidence="7" type="ORF">HS088_TW11G00622</name>
</gene>
<dbReference type="InParanoid" id="A0A7J7D2I5"/>
<dbReference type="GO" id="GO:0031640">
    <property type="term" value="P:killing of cells of another organism"/>
    <property type="evidence" value="ECO:0007669"/>
    <property type="project" value="UniProtKB-KW"/>
</dbReference>
<evidence type="ECO:0000256" key="4">
    <source>
        <dbReference type="ARBA" id="ARBA00022821"/>
    </source>
</evidence>
<sequence length="75" mass="8572">MTKFCTFVLFLIMLVLASEESMVVMIEAKNCEATWKCEGGDKCREDCKSRYNGIGLCDLYTPPIVPKQCFCRYPC</sequence>
<keyword evidence="6" id="KW-0732">Signal</keyword>
<evidence type="ECO:0000256" key="5">
    <source>
        <dbReference type="ARBA" id="ARBA00023157"/>
    </source>
</evidence>